<protein>
    <recommendedName>
        <fullName evidence="3">Acetyltransferase (GNAT) domain-containing protein</fullName>
    </recommendedName>
</protein>
<evidence type="ECO:0000313" key="1">
    <source>
        <dbReference type="EMBL" id="GIT97060.1"/>
    </source>
</evidence>
<proteinExistence type="predicted"/>
<reference evidence="1 2" key="1">
    <citation type="submission" date="2021-05" db="EMBL/GenBank/DDBJ databases">
        <title>Bacteria Genome sequencing.</title>
        <authorList>
            <person name="Takabe Y."/>
            <person name="Nakajima Y."/>
            <person name="Suzuki S."/>
            <person name="Shiozaki T."/>
        </authorList>
    </citation>
    <scope>NUCLEOTIDE SEQUENCE [LARGE SCALE GENOMIC DNA]</scope>
    <source>
        <strain evidence="1 2">AI_62</strain>
    </source>
</reference>
<dbReference type="Proteomes" id="UP000786693">
    <property type="component" value="Unassembled WGS sequence"/>
</dbReference>
<dbReference type="Gene3D" id="3.40.630.30">
    <property type="match status" value="1"/>
</dbReference>
<name>A0ABQ4NRP6_9RHOB</name>
<dbReference type="EMBL" id="BPFH01000010">
    <property type="protein sequence ID" value="GIT97060.1"/>
    <property type="molecule type" value="Genomic_DNA"/>
</dbReference>
<comment type="caution">
    <text evidence="1">The sequence shown here is derived from an EMBL/GenBank/DDBJ whole genome shotgun (WGS) entry which is preliminary data.</text>
</comment>
<keyword evidence="2" id="KW-1185">Reference proteome</keyword>
<organism evidence="1 2">
    <name type="scientific">Jannaschia pagri</name>
    <dbReference type="NCBI Taxonomy" id="2829797"/>
    <lineage>
        <taxon>Bacteria</taxon>
        <taxon>Pseudomonadati</taxon>
        <taxon>Pseudomonadota</taxon>
        <taxon>Alphaproteobacteria</taxon>
        <taxon>Rhodobacterales</taxon>
        <taxon>Roseobacteraceae</taxon>
        <taxon>Jannaschia</taxon>
    </lineage>
</organism>
<dbReference type="SUPFAM" id="SSF55729">
    <property type="entry name" value="Acyl-CoA N-acyltransferases (Nat)"/>
    <property type="match status" value="1"/>
</dbReference>
<evidence type="ECO:0000313" key="2">
    <source>
        <dbReference type="Proteomes" id="UP000786693"/>
    </source>
</evidence>
<accession>A0ABQ4NRP6</accession>
<evidence type="ECO:0008006" key="3">
    <source>
        <dbReference type="Google" id="ProtNLM"/>
    </source>
</evidence>
<gene>
    <name evidence="1" type="ORF">JANAI62_36830</name>
</gene>
<sequence>MIGTVSEGFGQIAAIVDPNNHRSLRLLDRLGMTHTGDLMLPGYSYPDRVYVLLKAADGIAGGS</sequence>
<dbReference type="InterPro" id="IPR016181">
    <property type="entry name" value="Acyl_CoA_acyltransferase"/>
</dbReference>